<keyword evidence="2" id="KW-0805">Transcription regulation</keyword>
<keyword evidence="8" id="KW-1185">Reference proteome</keyword>
<gene>
    <name evidence="7" type="ORF">ACFPC0_37645</name>
</gene>
<dbReference type="Pfam" id="PF00126">
    <property type="entry name" value="HTH_1"/>
    <property type="match status" value="1"/>
</dbReference>
<dbReference type="InterPro" id="IPR050389">
    <property type="entry name" value="LysR-type_TF"/>
</dbReference>
<dbReference type="Gene3D" id="1.10.10.10">
    <property type="entry name" value="Winged helix-like DNA-binding domain superfamily/Winged helix DNA-binding domain"/>
    <property type="match status" value="1"/>
</dbReference>
<evidence type="ECO:0000313" key="7">
    <source>
        <dbReference type="EMBL" id="MFC4333390.1"/>
    </source>
</evidence>
<dbReference type="Proteomes" id="UP001595824">
    <property type="component" value="Unassembled WGS sequence"/>
</dbReference>
<comment type="similarity">
    <text evidence="1">Belongs to the LysR transcriptional regulatory family.</text>
</comment>
<keyword evidence="3" id="KW-0238">DNA-binding</keyword>
<keyword evidence="4" id="KW-0804">Transcription</keyword>
<proteinExistence type="inferred from homology"/>
<dbReference type="SUPFAM" id="SSF53850">
    <property type="entry name" value="Periplasmic binding protein-like II"/>
    <property type="match status" value="1"/>
</dbReference>
<dbReference type="InterPro" id="IPR036390">
    <property type="entry name" value="WH_DNA-bd_sf"/>
</dbReference>
<dbReference type="InterPro" id="IPR005119">
    <property type="entry name" value="LysR_subst-bd"/>
</dbReference>
<feature type="region of interest" description="Disordered" evidence="5">
    <location>
        <begin position="306"/>
        <end position="327"/>
    </location>
</feature>
<evidence type="ECO:0000256" key="2">
    <source>
        <dbReference type="ARBA" id="ARBA00023015"/>
    </source>
</evidence>
<dbReference type="PANTHER" id="PTHR30118:SF15">
    <property type="entry name" value="TRANSCRIPTIONAL REGULATORY PROTEIN"/>
    <property type="match status" value="1"/>
</dbReference>
<evidence type="ECO:0000256" key="4">
    <source>
        <dbReference type="ARBA" id="ARBA00023163"/>
    </source>
</evidence>
<accession>A0ABV8TRM8</accession>
<evidence type="ECO:0000256" key="1">
    <source>
        <dbReference type="ARBA" id="ARBA00009437"/>
    </source>
</evidence>
<dbReference type="RefSeq" id="WP_018566516.1">
    <property type="nucleotide sequence ID" value="NZ_JBHSDP010000031.1"/>
</dbReference>
<evidence type="ECO:0000256" key="5">
    <source>
        <dbReference type="SAM" id="MobiDB-lite"/>
    </source>
</evidence>
<name>A0ABV8TRM8_9ACTN</name>
<dbReference type="SUPFAM" id="SSF46785">
    <property type="entry name" value="Winged helix' DNA-binding domain"/>
    <property type="match status" value="1"/>
</dbReference>
<reference evidence="8" key="1">
    <citation type="journal article" date="2019" name="Int. J. Syst. Evol. Microbiol.">
        <title>The Global Catalogue of Microorganisms (GCM) 10K type strain sequencing project: providing services to taxonomists for standard genome sequencing and annotation.</title>
        <authorList>
            <consortium name="The Broad Institute Genomics Platform"/>
            <consortium name="The Broad Institute Genome Sequencing Center for Infectious Disease"/>
            <person name="Wu L."/>
            <person name="Ma J."/>
        </authorList>
    </citation>
    <scope>NUCLEOTIDE SEQUENCE [LARGE SCALE GENOMIC DNA]</scope>
    <source>
        <strain evidence="8">PCU 347</strain>
    </source>
</reference>
<dbReference type="EMBL" id="JBHSDP010000031">
    <property type="protein sequence ID" value="MFC4333390.1"/>
    <property type="molecule type" value="Genomic_DNA"/>
</dbReference>
<organism evidence="7 8">
    <name type="scientific">Streptomyces andamanensis</name>
    <dbReference type="NCBI Taxonomy" id="1565035"/>
    <lineage>
        <taxon>Bacteria</taxon>
        <taxon>Bacillati</taxon>
        <taxon>Actinomycetota</taxon>
        <taxon>Actinomycetes</taxon>
        <taxon>Kitasatosporales</taxon>
        <taxon>Streptomycetaceae</taxon>
        <taxon>Streptomyces</taxon>
    </lineage>
</organism>
<dbReference type="InterPro" id="IPR036388">
    <property type="entry name" value="WH-like_DNA-bd_sf"/>
</dbReference>
<evidence type="ECO:0000256" key="3">
    <source>
        <dbReference type="ARBA" id="ARBA00023125"/>
    </source>
</evidence>
<evidence type="ECO:0000313" key="8">
    <source>
        <dbReference type="Proteomes" id="UP001595824"/>
    </source>
</evidence>
<comment type="caution">
    <text evidence="7">The sequence shown here is derived from an EMBL/GenBank/DDBJ whole genome shotgun (WGS) entry which is preliminary data.</text>
</comment>
<dbReference type="PRINTS" id="PR00039">
    <property type="entry name" value="HTHLYSR"/>
</dbReference>
<dbReference type="PROSITE" id="PS50931">
    <property type="entry name" value="HTH_LYSR"/>
    <property type="match status" value="1"/>
</dbReference>
<protein>
    <submittedName>
        <fullName evidence="7">LysR family transcriptional regulator</fullName>
    </submittedName>
</protein>
<dbReference type="Pfam" id="PF03466">
    <property type="entry name" value="LysR_substrate"/>
    <property type="match status" value="1"/>
</dbReference>
<dbReference type="InterPro" id="IPR000847">
    <property type="entry name" value="LysR_HTH_N"/>
</dbReference>
<sequence length="327" mass="36047">MKTFDLNLARVFVLLYETGSVTATAETLHVTQPTVSYSLGKLRRHFDDELFRRTGRGLSPTAGARRLYEPLRRALAEIDGTVRQADTFEPKVMAGCFTVALSDLGEATLLPRLLAAARERAPGVSFTVRALDVDDAEQQLRRGDLDAFVATPVLTSHRTVRIPLFHERYVGMVAADHPRIRGDAVTLADLATEHHATVFGPSGHVVPRAVLAAHDLLDRVAVDATRFSMLPYLLEQTDLIAIVPEYVGEVFTASHRVRLVRLPFETEPTEVALYARHESSRTPAQRWLVRFMAEVLGERVSPAQLPPYAVATDRSQPPAPSAGEPGE</sequence>
<dbReference type="PANTHER" id="PTHR30118">
    <property type="entry name" value="HTH-TYPE TRANSCRIPTIONAL REGULATOR LEUO-RELATED"/>
    <property type="match status" value="1"/>
</dbReference>
<feature type="domain" description="HTH lysR-type" evidence="6">
    <location>
        <begin position="4"/>
        <end position="61"/>
    </location>
</feature>
<evidence type="ECO:0000259" key="6">
    <source>
        <dbReference type="PROSITE" id="PS50931"/>
    </source>
</evidence>
<dbReference type="Gene3D" id="3.40.190.10">
    <property type="entry name" value="Periplasmic binding protein-like II"/>
    <property type="match status" value="2"/>
</dbReference>
<dbReference type="CDD" id="cd08459">
    <property type="entry name" value="PBP2_DntR_NahR_LinR_like"/>
    <property type="match status" value="1"/>
</dbReference>